<dbReference type="Proteomes" id="UP000000442">
    <property type="component" value="Chromosome"/>
</dbReference>
<keyword evidence="2" id="KW-1185">Reference proteome</keyword>
<dbReference type="eggNOG" id="COG0515">
    <property type="taxonomic scope" value="Bacteria"/>
</dbReference>
<reference evidence="1 2" key="1">
    <citation type="journal article" date="2009" name="Environ. Microbiol.">
        <title>Genome sequence of Desulfobacterium autotrophicum HRM2, a marine sulfate reducer oxidizing organic carbon completely to carbon dioxide.</title>
        <authorList>
            <person name="Strittmatter A.W."/>
            <person name="Liesegang H."/>
            <person name="Rabus R."/>
            <person name="Decker I."/>
            <person name="Amann J."/>
            <person name="Andres S."/>
            <person name="Henne A."/>
            <person name="Fricke W.F."/>
            <person name="Martinez-Arias R."/>
            <person name="Bartels D."/>
            <person name="Goesmann A."/>
            <person name="Krause L."/>
            <person name="Puehler A."/>
            <person name="Klenk H.P."/>
            <person name="Richter M."/>
            <person name="Schuler M."/>
            <person name="Gloeckner F.O."/>
            <person name="Meyerdierks A."/>
            <person name="Gottschalk G."/>
            <person name="Amann R."/>
        </authorList>
    </citation>
    <scope>NUCLEOTIDE SEQUENCE [LARGE SCALE GENOMIC DNA]</scope>
    <source>
        <strain evidence="2">ATCC 43914 / DSM 3382 / HRM2</strain>
    </source>
</reference>
<dbReference type="InterPro" id="IPR019647">
    <property type="entry name" value="PhoP_reg_network_YrbL"/>
</dbReference>
<gene>
    <name evidence="1" type="ordered locus">HRM2_05850</name>
</gene>
<dbReference type="STRING" id="177437.HRM2_05850"/>
<evidence type="ECO:0000313" key="1">
    <source>
        <dbReference type="EMBL" id="ACN13699.1"/>
    </source>
</evidence>
<dbReference type="AlphaFoldDB" id="C0QIQ9"/>
<accession>C0QIQ9</accession>
<dbReference type="KEGG" id="dat:HRM2_05850"/>
<dbReference type="HOGENOM" id="CLU_076352_3_1_7"/>
<name>C0QIQ9_DESAH</name>
<dbReference type="EMBL" id="CP001087">
    <property type="protein sequence ID" value="ACN13699.1"/>
    <property type="molecule type" value="Genomic_DNA"/>
</dbReference>
<protein>
    <submittedName>
        <fullName evidence="1">Cytoplasmic protein YrbL</fullName>
    </submittedName>
</protein>
<organism evidence="1 2">
    <name type="scientific">Desulforapulum autotrophicum (strain ATCC 43914 / DSM 3382 / VKM B-1955 / HRM2)</name>
    <name type="common">Desulfobacterium autotrophicum</name>
    <dbReference type="NCBI Taxonomy" id="177437"/>
    <lineage>
        <taxon>Bacteria</taxon>
        <taxon>Pseudomonadati</taxon>
        <taxon>Thermodesulfobacteriota</taxon>
        <taxon>Desulfobacteria</taxon>
        <taxon>Desulfobacterales</taxon>
        <taxon>Desulfobacteraceae</taxon>
        <taxon>Desulforapulum</taxon>
    </lineage>
</organism>
<proteinExistence type="predicted"/>
<dbReference type="OrthoDB" id="5421848at2"/>
<sequence length="193" mass="22656">MRLVSNPGEIIQIDTDPIGVGVERVCYVHPYDSNNIIKISRKKTLQTTREIKYYTKLIKRKNVSFDHLPNFYGTVKTNLGDGFVVELIRDYDGEISKSLNWQLKNGLPLTALPDYLDELKNYFLNNLIIFNYDMRANNLLFQKTSENNARLVLIDGLGDVVYIKWLNMFPSHVREKIHRRFERFTRKLYSAFS</sequence>
<evidence type="ECO:0000313" key="2">
    <source>
        <dbReference type="Proteomes" id="UP000000442"/>
    </source>
</evidence>
<dbReference type="RefSeq" id="WP_012662948.1">
    <property type="nucleotide sequence ID" value="NC_012108.1"/>
</dbReference>
<dbReference type="Pfam" id="PF10707">
    <property type="entry name" value="YrbL-PhoP_reg"/>
    <property type="match status" value="1"/>
</dbReference>